<accession>A0A2A6LWG5</accession>
<dbReference type="GO" id="GO:0016791">
    <property type="term" value="F:phosphatase activity"/>
    <property type="evidence" value="ECO:0007669"/>
    <property type="project" value="TreeGrafter"/>
</dbReference>
<dbReference type="RefSeq" id="WP_097587180.1">
    <property type="nucleotide sequence ID" value="NZ_NWTC01000012.1"/>
</dbReference>
<dbReference type="InterPro" id="IPR029052">
    <property type="entry name" value="Metallo-depent_PP-like"/>
</dbReference>
<dbReference type="GO" id="GO:0008803">
    <property type="term" value="F:bis(5'-nucleosyl)-tetraphosphatase (symmetrical) activity"/>
    <property type="evidence" value="ECO:0007669"/>
    <property type="project" value="TreeGrafter"/>
</dbReference>
<dbReference type="PANTHER" id="PTHR42850:SF4">
    <property type="entry name" value="ZINC-DEPENDENT ENDOPOLYPHOSPHATASE"/>
    <property type="match status" value="1"/>
</dbReference>
<dbReference type="InterPro" id="IPR004843">
    <property type="entry name" value="Calcineurin-like_PHP"/>
</dbReference>
<dbReference type="EMBL" id="NWTC01000012">
    <property type="protein sequence ID" value="PDT46677.1"/>
    <property type="molecule type" value="Genomic_DNA"/>
</dbReference>
<protein>
    <recommendedName>
        <fullName evidence="1">Calcineurin-like phosphoesterase domain-containing protein</fullName>
    </recommendedName>
</protein>
<evidence type="ECO:0000313" key="2">
    <source>
        <dbReference type="EMBL" id="PDT46677.1"/>
    </source>
</evidence>
<dbReference type="PANTHER" id="PTHR42850">
    <property type="entry name" value="METALLOPHOSPHOESTERASE"/>
    <property type="match status" value="1"/>
</dbReference>
<feature type="domain" description="Calcineurin-like phosphoesterase" evidence="1">
    <location>
        <begin position="3"/>
        <end position="201"/>
    </location>
</feature>
<comment type="caution">
    <text evidence="2">The sequence shown here is derived from an EMBL/GenBank/DDBJ whole genome shotgun (WGS) entry which is preliminary data.</text>
</comment>
<name>A0A2A6LWG5_RHIFR</name>
<dbReference type="InterPro" id="IPR050126">
    <property type="entry name" value="Ap4A_hydrolase"/>
</dbReference>
<reference evidence="2 3" key="1">
    <citation type="submission" date="2017-09" db="EMBL/GenBank/DDBJ databases">
        <title>Comparative genomics of rhizobia isolated from Phaseolus vulgaris in China.</title>
        <authorList>
            <person name="Tong W."/>
        </authorList>
    </citation>
    <scope>NUCLEOTIDE SEQUENCE [LARGE SCALE GENOMIC DNA]</scope>
    <source>
        <strain evidence="2 3">PCH1</strain>
    </source>
</reference>
<dbReference type="GO" id="GO:0110154">
    <property type="term" value="P:RNA decapping"/>
    <property type="evidence" value="ECO:0007669"/>
    <property type="project" value="TreeGrafter"/>
</dbReference>
<dbReference type="GO" id="GO:0005737">
    <property type="term" value="C:cytoplasm"/>
    <property type="evidence" value="ECO:0007669"/>
    <property type="project" value="TreeGrafter"/>
</dbReference>
<dbReference type="Pfam" id="PF00149">
    <property type="entry name" value="Metallophos"/>
    <property type="match status" value="1"/>
</dbReference>
<evidence type="ECO:0000313" key="3">
    <source>
        <dbReference type="Proteomes" id="UP000220353"/>
    </source>
</evidence>
<dbReference type="AlphaFoldDB" id="A0A2A6LWG5"/>
<organism evidence="2 3">
    <name type="scientific">Rhizobium fredii</name>
    <name type="common">Sinorhizobium fredii</name>
    <dbReference type="NCBI Taxonomy" id="380"/>
    <lineage>
        <taxon>Bacteria</taxon>
        <taxon>Pseudomonadati</taxon>
        <taxon>Pseudomonadota</taxon>
        <taxon>Alphaproteobacteria</taxon>
        <taxon>Hyphomicrobiales</taxon>
        <taxon>Rhizobiaceae</taxon>
        <taxon>Sinorhizobium/Ensifer group</taxon>
        <taxon>Sinorhizobium</taxon>
    </lineage>
</organism>
<dbReference type="Gene3D" id="3.60.21.10">
    <property type="match status" value="1"/>
</dbReference>
<proteinExistence type="predicted"/>
<sequence>MDTVAIGDVHGRADLLERLLEYLYVNFPRVRMVFLGDIIDRGPYSRQAVDLVENELLRQPASVLIQGNHEDLMLRFLDGGSERSHGWRYNGGDATVASYGYHGYGYTDDEGFGRFRDELAARFSEEHPTLVALLRNAVPCVQTEDYFFVHAGIDPGVPLDEQDPYLMRWDSKPLISHRGRLSKIVVHGHTITESGRPEMFDHRINIDTGAYRTNTLTAVLLPEDGLPATFIVSSGSRAEAYSVREIEPVRFADRSLAML</sequence>
<dbReference type="Proteomes" id="UP000220353">
    <property type="component" value="Unassembled WGS sequence"/>
</dbReference>
<dbReference type="SUPFAM" id="SSF56300">
    <property type="entry name" value="Metallo-dependent phosphatases"/>
    <property type="match status" value="1"/>
</dbReference>
<evidence type="ECO:0000259" key="1">
    <source>
        <dbReference type="Pfam" id="PF00149"/>
    </source>
</evidence>
<gene>
    <name evidence="2" type="ORF">CO661_17395</name>
</gene>